<dbReference type="OrthoDB" id="9811244at2"/>
<organism evidence="3 4">
    <name type="scientific">Pseudoclavibacter caeni</name>
    <dbReference type="NCBI Taxonomy" id="908846"/>
    <lineage>
        <taxon>Bacteria</taxon>
        <taxon>Bacillati</taxon>
        <taxon>Actinomycetota</taxon>
        <taxon>Actinomycetes</taxon>
        <taxon>Micrococcales</taxon>
        <taxon>Microbacteriaceae</taxon>
        <taxon>Pseudoclavibacter</taxon>
    </lineage>
</organism>
<comment type="caution">
    <text evidence="3">The sequence shown here is derived from an EMBL/GenBank/DDBJ whole genome shotgun (WGS) entry which is preliminary data.</text>
</comment>
<dbReference type="InterPro" id="IPR038390">
    <property type="entry name" value="Metal_Tscrpt_repr_sf"/>
</dbReference>
<reference evidence="3 4" key="1">
    <citation type="submission" date="2019-09" db="EMBL/GenBank/DDBJ databases">
        <title>Phylogeny of genus Pseudoclavibacter and closely related genus.</title>
        <authorList>
            <person name="Li Y."/>
        </authorList>
    </citation>
    <scope>NUCLEOTIDE SEQUENCE [LARGE SCALE GENOMIC DNA]</scope>
    <source>
        <strain evidence="3 4">JCM 16921</strain>
    </source>
</reference>
<dbReference type="InterPro" id="IPR003735">
    <property type="entry name" value="Metal_Tscrpt_repr"/>
</dbReference>
<name>A0A7C8BNB7_9MICO</name>
<dbReference type="AlphaFoldDB" id="A0A7C8BNB7"/>
<dbReference type="GO" id="GO:0046872">
    <property type="term" value="F:metal ion binding"/>
    <property type="evidence" value="ECO:0007669"/>
    <property type="project" value="InterPro"/>
</dbReference>
<gene>
    <name evidence="3" type="ORF">F8O02_04940</name>
</gene>
<dbReference type="EMBL" id="WBKA01000003">
    <property type="protein sequence ID" value="KAB1632359.1"/>
    <property type="molecule type" value="Genomic_DNA"/>
</dbReference>
<proteinExistence type="inferred from homology"/>
<comment type="similarity">
    <text evidence="1">Belongs to the CsoR family.</text>
</comment>
<dbReference type="Proteomes" id="UP000481339">
    <property type="component" value="Unassembled WGS sequence"/>
</dbReference>
<dbReference type="RefSeq" id="WP_158036137.1">
    <property type="nucleotide sequence ID" value="NZ_BAAAZV010000017.1"/>
</dbReference>
<evidence type="ECO:0000256" key="1">
    <source>
        <dbReference type="ARBA" id="ARBA00005428"/>
    </source>
</evidence>
<accession>A0A7C8BNB7</accession>
<evidence type="ECO:0000313" key="4">
    <source>
        <dbReference type="Proteomes" id="UP000481339"/>
    </source>
</evidence>
<sequence>MIEDIKRRALHRVRILEGQLRAIERQIEQEDYCVDIVTQSLAVQRSLASLNSLLVENHLRTHVPHMLQAGGEEREQAIEELVRLYGLKGRGD</sequence>
<keyword evidence="4" id="KW-1185">Reference proteome</keyword>
<dbReference type="Pfam" id="PF02583">
    <property type="entry name" value="Trns_repr_metal"/>
    <property type="match status" value="1"/>
</dbReference>
<protein>
    <submittedName>
        <fullName evidence="3">Metal-sensitive transcriptional regulator</fullName>
    </submittedName>
</protein>
<dbReference type="GO" id="GO:0003677">
    <property type="term" value="F:DNA binding"/>
    <property type="evidence" value="ECO:0007669"/>
    <property type="project" value="InterPro"/>
</dbReference>
<dbReference type="GO" id="GO:0045892">
    <property type="term" value="P:negative regulation of DNA-templated transcription"/>
    <property type="evidence" value="ECO:0007669"/>
    <property type="project" value="UniProtKB-ARBA"/>
</dbReference>
<evidence type="ECO:0000313" key="3">
    <source>
        <dbReference type="EMBL" id="KAB1632359.1"/>
    </source>
</evidence>
<dbReference type="Gene3D" id="1.20.58.1000">
    <property type="entry name" value="Metal-sensitive repressor, helix protomer"/>
    <property type="match status" value="1"/>
</dbReference>
<keyword evidence="2" id="KW-0186">Copper</keyword>
<evidence type="ECO:0000256" key="2">
    <source>
        <dbReference type="ARBA" id="ARBA00023008"/>
    </source>
</evidence>
<dbReference type="PANTHER" id="PTHR33677">
    <property type="entry name" value="TRANSCRIPTIONAL REPRESSOR FRMR-RELATED"/>
    <property type="match status" value="1"/>
</dbReference>